<evidence type="ECO:0000256" key="2">
    <source>
        <dbReference type="ARBA" id="ARBA00004651"/>
    </source>
</evidence>
<dbReference type="EMBL" id="LT598461">
    <property type="protein sequence ID" value="SCU96623.1"/>
    <property type="molecule type" value="Genomic_DNA"/>
</dbReference>
<evidence type="ECO:0000256" key="6">
    <source>
        <dbReference type="ARBA" id="ARBA00022692"/>
    </source>
</evidence>
<protein>
    <recommendedName>
        <fullName evidence="4 11">Plasma membrane fusion protein PRM1</fullName>
    </recommendedName>
</protein>
<dbReference type="GO" id="GO:0043332">
    <property type="term" value="C:mating projection tip"/>
    <property type="evidence" value="ECO:0007669"/>
    <property type="project" value="UniProtKB-UniRule"/>
</dbReference>
<evidence type="ECO:0000256" key="7">
    <source>
        <dbReference type="ARBA" id="ARBA00022971"/>
    </source>
</evidence>
<keyword evidence="10" id="KW-0325">Glycoprotein</keyword>
<dbReference type="Proteomes" id="UP000190274">
    <property type="component" value="Chromosome H"/>
</dbReference>
<comment type="similarity">
    <text evidence="3 11">Belongs to the PRM1 family.</text>
</comment>
<accession>A0A1G4JZP3</accession>
<organism evidence="12 13">
    <name type="scientific">Lachancea dasiensis</name>
    <dbReference type="NCBI Taxonomy" id="1072105"/>
    <lineage>
        <taxon>Eukaryota</taxon>
        <taxon>Fungi</taxon>
        <taxon>Dikarya</taxon>
        <taxon>Ascomycota</taxon>
        <taxon>Saccharomycotina</taxon>
        <taxon>Saccharomycetes</taxon>
        <taxon>Saccharomycetales</taxon>
        <taxon>Saccharomycetaceae</taxon>
        <taxon>Lachancea</taxon>
    </lineage>
</organism>
<comment type="caution">
    <text evidence="11">Lacks conserved residue(s) required for the propagation of feature annotation.</text>
</comment>
<keyword evidence="7 11" id="KW-0184">Conjugation</keyword>
<evidence type="ECO:0000256" key="4">
    <source>
        <dbReference type="ARBA" id="ARBA00017621"/>
    </source>
</evidence>
<dbReference type="STRING" id="1266660.A0A1G4JZP3"/>
<keyword evidence="5 11" id="KW-1003">Cell membrane</keyword>
<keyword evidence="13" id="KW-1185">Reference proteome</keyword>
<comment type="function">
    <text evidence="1 11">Involved in cell fusion during mating by stabilizing the plasma membrane fusion event.</text>
</comment>
<evidence type="ECO:0000256" key="3">
    <source>
        <dbReference type="ARBA" id="ARBA00010780"/>
    </source>
</evidence>
<dbReference type="InterPro" id="IPR026777">
    <property type="entry name" value="PRM1"/>
</dbReference>
<evidence type="ECO:0000256" key="5">
    <source>
        <dbReference type="ARBA" id="ARBA00022475"/>
    </source>
</evidence>
<evidence type="ECO:0000256" key="10">
    <source>
        <dbReference type="ARBA" id="ARBA00023180"/>
    </source>
</evidence>
<name>A0A1G4JZP3_9SACH</name>
<evidence type="ECO:0000256" key="11">
    <source>
        <dbReference type="RuleBase" id="RU366035"/>
    </source>
</evidence>
<keyword evidence="6 11" id="KW-0812">Transmembrane</keyword>
<dbReference type="AlphaFoldDB" id="A0A1G4JZP3"/>
<feature type="transmembrane region" description="Helical" evidence="11">
    <location>
        <begin position="398"/>
        <end position="422"/>
    </location>
</feature>
<evidence type="ECO:0000313" key="12">
    <source>
        <dbReference type="EMBL" id="SCU96623.1"/>
    </source>
</evidence>
<evidence type="ECO:0000256" key="8">
    <source>
        <dbReference type="ARBA" id="ARBA00022989"/>
    </source>
</evidence>
<evidence type="ECO:0000256" key="9">
    <source>
        <dbReference type="ARBA" id="ARBA00023136"/>
    </source>
</evidence>
<dbReference type="PANTHER" id="PTHR31030:SF1">
    <property type="entry name" value="PLASMA MEMBRANE FUSION PROTEIN PRM1"/>
    <property type="match status" value="1"/>
</dbReference>
<keyword evidence="9 11" id="KW-0472">Membrane</keyword>
<feature type="transmembrane region" description="Helical" evidence="11">
    <location>
        <begin position="20"/>
        <end position="39"/>
    </location>
</feature>
<dbReference type="GO" id="GO:0032220">
    <property type="term" value="P:plasma membrane fusion involved in cytogamy"/>
    <property type="evidence" value="ECO:0007669"/>
    <property type="project" value="EnsemblFungi"/>
</dbReference>
<feature type="transmembrane region" description="Helical" evidence="11">
    <location>
        <begin position="601"/>
        <end position="626"/>
    </location>
</feature>
<gene>
    <name evidence="12" type="ORF">LADA_0H01882G</name>
</gene>
<evidence type="ECO:0000256" key="1">
    <source>
        <dbReference type="ARBA" id="ARBA00002512"/>
    </source>
</evidence>
<feature type="transmembrane region" description="Helical" evidence="11">
    <location>
        <begin position="299"/>
        <end position="321"/>
    </location>
</feature>
<dbReference type="PANTHER" id="PTHR31030">
    <property type="entry name" value="PLASMA MEMBRANE FUSION PROTEIN PRM1"/>
    <property type="match status" value="1"/>
</dbReference>
<comment type="subcellular location">
    <subcellularLocation>
        <location evidence="2 11">Cell membrane</location>
        <topology evidence="2 11">Multi-pass membrane protein</topology>
    </subcellularLocation>
</comment>
<dbReference type="GO" id="GO:0005886">
    <property type="term" value="C:plasma membrane"/>
    <property type="evidence" value="ECO:0007669"/>
    <property type="project" value="UniProtKB-SubCell"/>
</dbReference>
<dbReference type="OrthoDB" id="5356111at2759"/>
<keyword evidence="8 11" id="KW-1133">Transmembrane helix</keyword>
<sequence length="629" mass="70141">MTLKPYLQLRDRISQVWINQYTILLLLTMVKIVLFSVSLKNAIAASKNYLLSNCDTLELYYSKIVNSGPTYMCQFGNYLVTKSVEESVKASLKSLSLLVGAGEQTAIFMFDFYFGTYICLASSAVDGAVDVATNTTEKLLDFVNETVIAAGDDIDSGLNDLSQVINKVLKAVKSVEDFFKDGEDSSDIDSTVKSVNLSIAKLRDLHIPHTIDSRLLELSKKTPDFEKIMNRTHAEISDPFQLVRSKISAFNVSRLVADNELMYLPPPINASNTTAAGICTANKPDILEFYSGVLKTINVLLIILVTLLVIGALLATIPSIWSEYRQWARLQALQSLVDEKPLFDHSMWRQQGFIENYQRVYARWQTAFGDWVSQRLTSSIRTRRKIQWSIAYAFSPRALTLLAVAIAGILMCVCQFLLLAAAKRAVTSHNASQLASAADATLHDDLARWTDATNNYINASRDHLNQEVFGWTQGATSSLNNTVNAAIDDIDKVLADFFNGTLLYKPMAAVVRCTIENKLYKIQKALTWIHNNLQFPLPLIDSDALQKWIQDLQTSANATTQGSDSPTSSFTTNASRKLVTSAREVLDNLLRQFYSATIIELTISLTLLGLWILQWLIAVCLTITTYHQV</sequence>
<evidence type="ECO:0000313" key="13">
    <source>
        <dbReference type="Proteomes" id="UP000190274"/>
    </source>
</evidence>
<reference evidence="12 13" key="1">
    <citation type="submission" date="2016-03" db="EMBL/GenBank/DDBJ databases">
        <authorList>
            <person name="Devillers H."/>
        </authorList>
    </citation>
    <scope>NUCLEOTIDE SEQUENCE [LARGE SCALE GENOMIC DNA]</scope>
    <source>
        <strain evidence="12">CBS 10888</strain>
    </source>
</reference>
<proteinExistence type="inferred from homology"/>